<evidence type="ECO:0000313" key="2">
    <source>
        <dbReference type="Proteomes" id="UP000011185"/>
    </source>
</evidence>
<dbReference type="EMBL" id="JH993998">
    <property type="protein sequence ID" value="ELQ75022.1"/>
    <property type="molecule type" value="Genomic_DNA"/>
</dbReference>
<sequence length="50" mass="6098">VLGNLFYREFEFNWYKKMIIGDSYLEGGKRGNSYRRKKGHLKVQLVDEQW</sequence>
<organism evidence="1 2">
    <name type="scientific">Trachipleistophora hominis</name>
    <name type="common">Microsporidian parasite</name>
    <dbReference type="NCBI Taxonomy" id="72359"/>
    <lineage>
        <taxon>Eukaryota</taxon>
        <taxon>Fungi</taxon>
        <taxon>Fungi incertae sedis</taxon>
        <taxon>Microsporidia</taxon>
        <taxon>Pleistophoridae</taxon>
        <taxon>Trachipleistophora</taxon>
    </lineage>
</organism>
<name>L7JW90_TRAHO</name>
<dbReference type="HOGENOM" id="CLU_3130051_0_0_1"/>
<keyword evidence="2" id="KW-1185">Reference proteome</keyword>
<proteinExistence type="predicted"/>
<dbReference type="InParanoid" id="L7JW90"/>
<protein>
    <submittedName>
        <fullName evidence="1">Uncharacterized protein</fullName>
    </submittedName>
</protein>
<reference evidence="1 2" key="1">
    <citation type="journal article" date="2012" name="PLoS Pathog.">
        <title>The genome of the obligate intracellular parasite Trachipleistophora hominis: new insights into microsporidian genome dynamics and reductive evolution.</title>
        <authorList>
            <person name="Heinz E."/>
            <person name="Williams T.A."/>
            <person name="Nakjang S."/>
            <person name="Noel C.J."/>
            <person name="Swan D.C."/>
            <person name="Goldberg A.V."/>
            <person name="Harris S.R."/>
            <person name="Weinmaier T."/>
            <person name="Markert S."/>
            <person name="Becher D."/>
            <person name="Bernhardt J."/>
            <person name="Dagan T."/>
            <person name="Hacker C."/>
            <person name="Lucocq J.M."/>
            <person name="Schweder T."/>
            <person name="Rattei T."/>
            <person name="Hall N."/>
            <person name="Hirt R.P."/>
            <person name="Embley T.M."/>
        </authorList>
    </citation>
    <scope>NUCLEOTIDE SEQUENCE [LARGE SCALE GENOMIC DNA]</scope>
</reference>
<accession>L7JW90</accession>
<evidence type="ECO:0000313" key="1">
    <source>
        <dbReference type="EMBL" id="ELQ75022.1"/>
    </source>
</evidence>
<dbReference type="VEuPathDB" id="MicrosporidiaDB:THOM_2065"/>
<gene>
    <name evidence="1" type="ORF">THOM_2065</name>
</gene>
<dbReference type="AlphaFoldDB" id="L7JW90"/>
<feature type="non-terminal residue" evidence="1">
    <location>
        <position position="1"/>
    </location>
</feature>
<dbReference type="Proteomes" id="UP000011185">
    <property type="component" value="Unassembled WGS sequence"/>
</dbReference>